<accession>A0ABQ4T7J9</accession>
<keyword evidence="2" id="KW-1185">Reference proteome</keyword>
<organism evidence="1 2">
    <name type="scientific">Methylobacterium organophilum</name>
    <dbReference type="NCBI Taxonomy" id="410"/>
    <lineage>
        <taxon>Bacteria</taxon>
        <taxon>Pseudomonadati</taxon>
        <taxon>Pseudomonadota</taxon>
        <taxon>Alphaproteobacteria</taxon>
        <taxon>Hyphomicrobiales</taxon>
        <taxon>Methylobacteriaceae</taxon>
        <taxon>Methylobacterium</taxon>
    </lineage>
</organism>
<gene>
    <name evidence="1" type="ORF">LKMONMHP_1090</name>
</gene>
<sequence length="41" mass="4628">MPCIPRVKIKAMRFCSIWIKLDGRGNFESGSIETKRESAAT</sequence>
<dbReference type="Proteomes" id="UP001055156">
    <property type="component" value="Unassembled WGS sequence"/>
</dbReference>
<protein>
    <submittedName>
        <fullName evidence="1">Uncharacterized protein</fullName>
    </submittedName>
</protein>
<reference evidence="1" key="1">
    <citation type="journal article" date="2021" name="Front. Microbiol.">
        <title>Comprehensive Comparative Genomics and Phenotyping of Methylobacterium Species.</title>
        <authorList>
            <person name="Alessa O."/>
            <person name="Ogura Y."/>
            <person name="Fujitani Y."/>
            <person name="Takami H."/>
            <person name="Hayashi T."/>
            <person name="Sahin N."/>
            <person name="Tani A."/>
        </authorList>
    </citation>
    <scope>NUCLEOTIDE SEQUENCE</scope>
    <source>
        <strain evidence="1">NBRC 15689</strain>
    </source>
</reference>
<dbReference type="EMBL" id="BPQV01000003">
    <property type="protein sequence ID" value="GJE26241.1"/>
    <property type="molecule type" value="Genomic_DNA"/>
</dbReference>
<evidence type="ECO:0000313" key="1">
    <source>
        <dbReference type="EMBL" id="GJE26241.1"/>
    </source>
</evidence>
<reference evidence="1" key="2">
    <citation type="submission" date="2021-08" db="EMBL/GenBank/DDBJ databases">
        <authorList>
            <person name="Tani A."/>
            <person name="Ola A."/>
            <person name="Ogura Y."/>
            <person name="Katsura K."/>
            <person name="Hayashi T."/>
        </authorList>
    </citation>
    <scope>NUCLEOTIDE SEQUENCE</scope>
    <source>
        <strain evidence="1">NBRC 15689</strain>
    </source>
</reference>
<proteinExistence type="predicted"/>
<comment type="caution">
    <text evidence="1">The sequence shown here is derived from an EMBL/GenBank/DDBJ whole genome shotgun (WGS) entry which is preliminary data.</text>
</comment>
<name>A0ABQ4T7J9_METOR</name>
<evidence type="ECO:0000313" key="2">
    <source>
        <dbReference type="Proteomes" id="UP001055156"/>
    </source>
</evidence>